<proteinExistence type="predicted"/>
<protein>
    <submittedName>
        <fullName evidence="4">Isochorismatase family protein YecD</fullName>
        <ecNumber evidence="4">3.-.-.-</ecNumber>
    </submittedName>
</protein>
<evidence type="ECO:0000256" key="1">
    <source>
        <dbReference type="ARBA" id="ARBA00022801"/>
    </source>
</evidence>
<dbReference type="InterPro" id="IPR050272">
    <property type="entry name" value="Isochorismatase-like_hydrls"/>
</dbReference>
<name>A0A0M7AZF5_9HYPH</name>
<feature type="signal peptide" evidence="2">
    <location>
        <begin position="1"/>
        <end position="23"/>
    </location>
</feature>
<reference evidence="5" key="1">
    <citation type="submission" date="2015-07" db="EMBL/GenBank/DDBJ databases">
        <authorList>
            <person name="Rodrigo-Torres Lidia"/>
            <person name="Arahal R.David."/>
        </authorList>
    </citation>
    <scope>NUCLEOTIDE SEQUENCE [LARGE SCALE GENOMIC DNA]</scope>
    <source>
        <strain evidence="5">CECT 5096</strain>
    </source>
</reference>
<dbReference type="EC" id="3.-.-.-" evidence="4"/>
<keyword evidence="2" id="KW-0732">Signal</keyword>
<dbReference type="InterPro" id="IPR036380">
    <property type="entry name" value="Isochorismatase-like_sf"/>
</dbReference>
<evidence type="ECO:0000313" key="4">
    <source>
        <dbReference type="EMBL" id="CTQ69365.1"/>
    </source>
</evidence>
<dbReference type="OrthoDB" id="9807387at2"/>
<feature type="domain" description="Isochorismatase-like" evidence="3">
    <location>
        <begin position="36"/>
        <end position="231"/>
    </location>
</feature>
<dbReference type="Gene3D" id="3.40.50.850">
    <property type="entry name" value="Isochorismatase-like"/>
    <property type="match status" value="1"/>
</dbReference>
<organism evidence="4 5">
    <name type="scientific">Roseibium album</name>
    <dbReference type="NCBI Taxonomy" id="311410"/>
    <lineage>
        <taxon>Bacteria</taxon>
        <taxon>Pseudomonadati</taxon>
        <taxon>Pseudomonadota</taxon>
        <taxon>Alphaproteobacteria</taxon>
        <taxon>Hyphomicrobiales</taxon>
        <taxon>Stappiaceae</taxon>
        <taxon>Roseibium</taxon>
    </lineage>
</organism>
<dbReference type="EMBL" id="CXWC01000006">
    <property type="protein sequence ID" value="CTQ69365.1"/>
    <property type="molecule type" value="Genomic_DNA"/>
</dbReference>
<feature type="chain" id="PRO_5009788150" evidence="2">
    <location>
        <begin position="24"/>
        <end position="240"/>
    </location>
</feature>
<dbReference type="PANTHER" id="PTHR43540:SF16">
    <property type="entry name" value="ISOCHORISMATASE-LIKE DOMAIN-CONTAINING PROTEIN"/>
    <property type="match status" value="1"/>
</dbReference>
<dbReference type="SUPFAM" id="SSF52499">
    <property type="entry name" value="Isochorismatase-like hydrolases"/>
    <property type="match status" value="1"/>
</dbReference>
<dbReference type="RefSeq" id="WP_055391575.1">
    <property type="nucleotide sequence ID" value="NZ_CANKXR010000011.1"/>
</dbReference>
<dbReference type="CDD" id="cd00431">
    <property type="entry name" value="cysteine_hydrolases"/>
    <property type="match status" value="1"/>
</dbReference>
<accession>A0A0M7AZF5</accession>
<keyword evidence="5" id="KW-1185">Reference proteome</keyword>
<dbReference type="Pfam" id="PF00857">
    <property type="entry name" value="Isochorismatase"/>
    <property type="match status" value="1"/>
</dbReference>
<dbReference type="AlphaFoldDB" id="A0A0M7AZF5"/>
<dbReference type="InterPro" id="IPR000868">
    <property type="entry name" value="Isochorismatase-like_dom"/>
</dbReference>
<evidence type="ECO:0000256" key="2">
    <source>
        <dbReference type="SAM" id="SignalP"/>
    </source>
</evidence>
<evidence type="ECO:0000259" key="3">
    <source>
        <dbReference type="Pfam" id="PF00857"/>
    </source>
</evidence>
<evidence type="ECO:0000313" key="5">
    <source>
        <dbReference type="Proteomes" id="UP000049983"/>
    </source>
</evidence>
<gene>
    <name evidence="4" type="primary">yecD_2</name>
    <name evidence="4" type="ORF">LA5096_02112</name>
</gene>
<dbReference type="PANTHER" id="PTHR43540">
    <property type="entry name" value="PEROXYUREIDOACRYLATE/UREIDOACRYLATE AMIDOHYDROLASE-RELATED"/>
    <property type="match status" value="1"/>
</dbReference>
<sequence>MKTLFLSLAASLPLALATTVASAAPNSLPTFDKTQTAIVITDPQNDFLSPEGKLYGLVAENLAELGTIENIETLMKTAKSQGVALAVDPLVYTKIDIDWSNAGALQRQLLDMKALYRDSLDGPEGFEGSGADFFEPFKQYIHDGETIVVAPHKMYGPESNDLIYQLRARGINTVILGGLVANLCVDSHMRALMENGFKVYVVKDAVGAPGSEAYNAALVNYGMIANGVLTTKEAAMALQN</sequence>
<dbReference type="GeneID" id="97669506"/>
<dbReference type="GO" id="GO:0016787">
    <property type="term" value="F:hydrolase activity"/>
    <property type="evidence" value="ECO:0007669"/>
    <property type="project" value="UniProtKB-KW"/>
</dbReference>
<dbReference type="STRING" id="311410.LA5095_05886"/>
<dbReference type="Proteomes" id="UP000049983">
    <property type="component" value="Unassembled WGS sequence"/>
</dbReference>
<keyword evidence="1 4" id="KW-0378">Hydrolase</keyword>